<sequence length="836" mass="90725">MQPHQEAHLGHSESSGDTIISAESEEAISPVEVMPSSDPISSGGRACPSADSASSLGSGGGIESGSNGSSGNTPEEGRGPPRKRKGGPEREEENEGRRGRKGSRRGQGRGGGGASADDGSGNNAGDNAGGDNAGGDNAGGDHAGGDNAGGDNAGGDNAGGDNAGGDNAGGDNAGGDNAGGDNAGDNPGNNSLGDNFGESLGGDRPSNGSLLQSLGTGSIQQFVYTPTRASASKHVKEETFLLLLALSPSPDSLDWVEDFVHDLEGNPWVETNALTSESLKNLAHRCRRSKSMNTVSTFCKMLNELMFTSKVNRSLNPSLSVFHAQKMAFPSKNPSLYGILSKLKQEGFSEGDLGSWLSSGSRWARVAGAAAKNMTYRLGAEVSCTVLAEFCNQIRAPSEDNLALVSTSIVPSISKLQNVLSFSIPVLFSAKLRTVYRLPSRLDIAQLEATDWFFDLFYQRMYVNVPRNRELWKEALDFKPWAGQVKTFYSFNHRFLNFTAGTGEKVTAWDEEGPLSDDEMEEEVEVPWSNYPSPPKMIAFAGEIIKTDSEIWGPLYTVKCLFNSAEVRAHGTGLPYSTTDQQKRNKWTEEQRKVVERGDRPDTLEKFSEKVNLIPSAFFWSNPVQIQLQLRYDSESGSIRAKQKWLILTQEAIKGREVKVLDVDDKTIVSVDATLSEDRRLFLMNAVEALCKATGVKIQELNTSRMSINREFKVWHLSYYAKYGQSYLGQGDDIPEDFHPLHVQRSDGGKVNHCQFFVRASKDLQVFGREFSALSEAIGPILQKLVEKRLARDQDIFGKAVEAMVDVMPLQGFTPVRPFTGLVINVNMEETLEGAL</sequence>
<accession>A0AA38U8E7</accession>
<feature type="compositionally biased region" description="Basic residues" evidence="1">
    <location>
        <begin position="98"/>
        <end position="107"/>
    </location>
</feature>
<evidence type="ECO:0000313" key="3">
    <source>
        <dbReference type="Proteomes" id="UP001163846"/>
    </source>
</evidence>
<organism evidence="2 3">
    <name type="scientific">Lentinula raphanica</name>
    <dbReference type="NCBI Taxonomy" id="153919"/>
    <lineage>
        <taxon>Eukaryota</taxon>
        <taxon>Fungi</taxon>
        <taxon>Dikarya</taxon>
        <taxon>Basidiomycota</taxon>
        <taxon>Agaricomycotina</taxon>
        <taxon>Agaricomycetes</taxon>
        <taxon>Agaricomycetidae</taxon>
        <taxon>Agaricales</taxon>
        <taxon>Marasmiineae</taxon>
        <taxon>Omphalotaceae</taxon>
        <taxon>Lentinula</taxon>
    </lineage>
</organism>
<feature type="compositionally biased region" description="Basic and acidic residues" evidence="1">
    <location>
        <begin position="1"/>
        <end position="11"/>
    </location>
</feature>
<feature type="compositionally biased region" description="Gly residues" evidence="1">
    <location>
        <begin position="127"/>
        <end position="182"/>
    </location>
</feature>
<reference evidence="2" key="1">
    <citation type="submission" date="2022-08" db="EMBL/GenBank/DDBJ databases">
        <authorList>
            <consortium name="DOE Joint Genome Institute"/>
            <person name="Min B."/>
            <person name="Riley R."/>
            <person name="Sierra-Patev S."/>
            <person name="Naranjo-Ortiz M."/>
            <person name="Looney B."/>
            <person name="Konkel Z."/>
            <person name="Slot J.C."/>
            <person name="Sakamoto Y."/>
            <person name="Steenwyk J.L."/>
            <person name="Rokas A."/>
            <person name="Carro J."/>
            <person name="Camarero S."/>
            <person name="Ferreira P."/>
            <person name="Molpeceres G."/>
            <person name="Ruiz-Duenas F.J."/>
            <person name="Serrano A."/>
            <person name="Henrissat B."/>
            <person name="Drula E."/>
            <person name="Hughes K.W."/>
            <person name="Mata J.L."/>
            <person name="Ishikawa N.K."/>
            <person name="Vargas-Isla R."/>
            <person name="Ushijima S."/>
            <person name="Smith C.A."/>
            <person name="Ahrendt S."/>
            <person name="Andreopoulos W."/>
            <person name="He G."/>
            <person name="Labutti K."/>
            <person name="Lipzen A."/>
            <person name="Ng V."/>
            <person name="Sandor L."/>
            <person name="Barry K."/>
            <person name="Martinez A.T."/>
            <person name="Xiao Y."/>
            <person name="Gibbons J.G."/>
            <person name="Terashima K."/>
            <person name="Hibbett D.S."/>
            <person name="Grigoriev I.V."/>
        </authorList>
    </citation>
    <scope>NUCLEOTIDE SEQUENCE</scope>
    <source>
        <strain evidence="2">TFB9207</strain>
    </source>
</reference>
<dbReference type="EMBL" id="MU806583">
    <property type="protein sequence ID" value="KAJ3834091.1"/>
    <property type="molecule type" value="Genomic_DNA"/>
</dbReference>
<protein>
    <submittedName>
        <fullName evidence="2">Uncharacterized protein</fullName>
    </submittedName>
</protein>
<feature type="compositionally biased region" description="Low complexity" evidence="1">
    <location>
        <begin position="115"/>
        <end position="126"/>
    </location>
</feature>
<dbReference type="AlphaFoldDB" id="A0AA38U8E7"/>
<name>A0AA38U8E7_9AGAR</name>
<feature type="region of interest" description="Disordered" evidence="1">
    <location>
        <begin position="1"/>
        <end position="213"/>
    </location>
</feature>
<evidence type="ECO:0000313" key="2">
    <source>
        <dbReference type="EMBL" id="KAJ3834091.1"/>
    </source>
</evidence>
<dbReference type="Proteomes" id="UP001163846">
    <property type="component" value="Unassembled WGS sequence"/>
</dbReference>
<comment type="caution">
    <text evidence="2">The sequence shown here is derived from an EMBL/GenBank/DDBJ whole genome shotgun (WGS) entry which is preliminary data.</text>
</comment>
<proteinExistence type="predicted"/>
<keyword evidence="3" id="KW-1185">Reference proteome</keyword>
<evidence type="ECO:0000256" key="1">
    <source>
        <dbReference type="SAM" id="MobiDB-lite"/>
    </source>
</evidence>
<gene>
    <name evidence="2" type="ORF">F5878DRAFT_645412</name>
</gene>